<dbReference type="PANTHER" id="PTHR46880">
    <property type="entry name" value="RAS-ASSOCIATING DOMAIN-CONTAINING PROTEIN"/>
    <property type="match status" value="1"/>
</dbReference>
<proteinExistence type="predicted"/>
<dbReference type="AlphaFoldDB" id="A0A9D4GD41"/>
<name>A0A9D4GD41_DREPO</name>
<sequence length="162" mass="18196">MVLNGGTKKFKEMFHTRWLSFEGSVDAIIANYDCLVSVFLEETAGKALSLHKPITTFKFLYVSHFLADCLEPLAILSKSFQKQDLNFAEIHPLLAATIDSLAEIKYGKSGDKLSKFLTEVPSEPQIDKDGLCTFEFLGHTIRDVLNQRQEARSVCAKFVKTC</sequence>
<keyword evidence="2" id="KW-1185">Reference proteome</keyword>
<gene>
    <name evidence="1" type="ORF">DPMN_143183</name>
</gene>
<evidence type="ECO:0000313" key="2">
    <source>
        <dbReference type="Proteomes" id="UP000828390"/>
    </source>
</evidence>
<reference evidence="1" key="1">
    <citation type="journal article" date="2019" name="bioRxiv">
        <title>The Genome of the Zebra Mussel, Dreissena polymorpha: A Resource for Invasive Species Research.</title>
        <authorList>
            <person name="McCartney M.A."/>
            <person name="Auch B."/>
            <person name="Kono T."/>
            <person name="Mallez S."/>
            <person name="Zhang Y."/>
            <person name="Obille A."/>
            <person name="Becker A."/>
            <person name="Abrahante J.E."/>
            <person name="Garbe J."/>
            <person name="Badalamenti J.P."/>
            <person name="Herman A."/>
            <person name="Mangelson H."/>
            <person name="Liachko I."/>
            <person name="Sullivan S."/>
            <person name="Sone E.D."/>
            <person name="Koren S."/>
            <person name="Silverstein K.A.T."/>
            <person name="Beckman K.B."/>
            <person name="Gohl D.M."/>
        </authorList>
    </citation>
    <scope>NUCLEOTIDE SEQUENCE</scope>
    <source>
        <strain evidence="1">Duluth1</strain>
        <tissue evidence="1">Whole animal</tissue>
    </source>
</reference>
<protein>
    <submittedName>
        <fullName evidence="1">Uncharacterized protein</fullName>
    </submittedName>
</protein>
<dbReference type="PANTHER" id="PTHR46880:SF5">
    <property type="entry name" value="DUF4371 DOMAIN-CONTAINING PROTEIN"/>
    <property type="match status" value="1"/>
</dbReference>
<evidence type="ECO:0000313" key="1">
    <source>
        <dbReference type="EMBL" id="KAH3814677.1"/>
    </source>
</evidence>
<reference evidence="1" key="2">
    <citation type="submission" date="2020-11" db="EMBL/GenBank/DDBJ databases">
        <authorList>
            <person name="McCartney M.A."/>
            <person name="Auch B."/>
            <person name="Kono T."/>
            <person name="Mallez S."/>
            <person name="Becker A."/>
            <person name="Gohl D.M."/>
            <person name="Silverstein K.A.T."/>
            <person name="Koren S."/>
            <person name="Bechman K.B."/>
            <person name="Herman A."/>
            <person name="Abrahante J.E."/>
            <person name="Garbe J."/>
        </authorList>
    </citation>
    <scope>NUCLEOTIDE SEQUENCE</scope>
    <source>
        <strain evidence="1">Duluth1</strain>
        <tissue evidence="1">Whole animal</tissue>
    </source>
</reference>
<accession>A0A9D4GD41</accession>
<comment type="caution">
    <text evidence="1">The sequence shown here is derived from an EMBL/GenBank/DDBJ whole genome shotgun (WGS) entry which is preliminary data.</text>
</comment>
<dbReference type="Proteomes" id="UP000828390">
    <property type="component" value="Unassembled WGS sequence"/>
</dbReference>
<dbReference type="EMBL" id="JAIWYP010000006">
    <property type="protein sequence ID" value="KAH3814677.1"/>
    <property type="molecule type" value="Genomic_DNA"/>
</dbReference>
<organism evidence="1 2">
    <name type="scientific">Dreissena polymorpha</name>
    <name type="common">Zebra mussel</name>
    <name type="synonym">Mytilus polymorpha</name>
    <dbReference type="NCBI Taxonomy" id="45954"/>
    <lineage>
        <taxon>Eukaryota</taxon>
        <taxon>Metazoa</taxon>
        <taxon>Spiralia</taxon>
        <taxon>Lophotrochozoa</taxon>
        <taxon>Mollusca</taxon>
        <taxon>Bivalvia</taxon>
        <taxon>Autobranchia</taxon>
        <taxon>Heteroconchia</taxon>
        <taxon>Euheterodonta</taxon>
        <taxon>Imparidentia</taxon>
        <taxon>Neoheterodontei</taxon>
        <taxon>Myida</taxon>
        <taxon>Dreissenoidea</taxon>
        <taxon>Dreissenidae</taxon>
        <taxon>Dreissena</taxon>
    </lineage>
</organism>